<gene>
    <name evidence="2" type="ORF">ARMOST_00537</name>
</gene>
<dbReference type="EMBL" id="FUEG01000001">
    <property type="protein sequence ID" value="SJK97286.1"/>
    <property type="molecule type" value="Genomic_DNA"/>
</dbReference>
<feature type="region of interest" description="Disordered" evidence="1">
    <location>
        <begin position="207"/>
        <end position="226"/>
    </location>
</feature>
<name>A0A284QLF6_ARMOS</name>
<evidence type="ECO:0000313" key="3">
    <source>
        <dbReference type="Proteomes" id="UP000219338"/>
    </source>
</evidence>
<dbReference type="OrthoDB" id="2802356at2759"/>
<evidence type="ECO:0000313" key="2">
    <source>
        <dbReference type="EMBL" id="SJK97286.1"/>
    </source>
</evidence>
<dbReference type="Proteomes" id="UP000219338">
    <property type="component" value="Unassembled WGS sequence"/>
</dbReference>
<accession>A0A284QLF6</accession>
<evidence type="ECO:0000256" key="1">
    <source>
        <dbReference type="SAM" id="MobiDB-lite"/>
    </source>
</evidence>
<dbReference type="OMA" id="HWHRRIY"/>
<protein>
    <submittedName>
        <fullName evidence="2">Uncharacterized protein</fullName>
    </submittedName>
</protein>
<proteinExistence type="predicted"/>
<feature type="compositionally biased region" description="Basic residues" evidence="1">
    <location>
        <begin position="236"/>
        <end position="249"/>
    </location>
</feature>
<dbReference type="STRING" id="47428.A0A284QLF6"/>
<sequence>MSYAYYHQAPGWGSNQFHFGAPPAPTFQPQPSWGGMDYYRAHALNQADPAHSTNSLSPSTSPSSRHLFDNAWNRVRDFGSNSGGLGVGINEARHWHSRAYGGLGELNQMLPQEIGHAAAYEAYRTWIHNSSIYEPLSGDFERQREALIGLAVAESSRLLGYASRSMDHYARSGAAEAAAMTASIIFYWASIICPPHISTINLDLQSRDHDDDYRGRGSQVDPYDDRYEYDSDVLHGHHRGRSHSRHRSRSVNSYNMPYSGGGMATAPSAIPIPIPGMAYSGQPGAYGQPGSYGQYGQPGSYPGQPGSYPGQYAGSQYGGGVPMSMHGGGTAYAGSDPGGPLGSGGYGTTQLPMAMHSRPRSVSMSMPGHYPHTPYSGGMMMGGVPQAQIMPAGVPQSQVVVLKQPKKHRHHKHHHRSRSRSSRY</sequence>
<dbReference type="AlphaFoldDB" id="A0A284QLF6"/>
<organism evidence="2 3">
    <name type="scientific">Armillaria ostoyae</name>
    <name type="common">Armillaria root rot fungus</name>
    <dbReference type="NCBI Taxonomy" id="47428"/>
    <lineage>
        <taxon>Eukaryota</taxon>
        <taxon>Fungi</taxon>
        <taxon>Dikarya</taxon>
        <taxon>Basidiomycota</taxon>
        <taxon>Agaricomycotina</taxon>
        <taxon>Agaricomycetes</taxon>
        <taxon>Agaricomycetidae</taxon>
        <taxon>Agaricales</taxon>
        <taxon>Marasmiineae</taxon>
        <taxon>Physalacriaceae</taxon>
        <taxon>Armillaria</taxon>
    </lineage>
</organism>
<reference evidence="3" key="1">
    <citation type="journal article" date="2017" name="Nat. Ecol. Evol.">
        <title>Genome expansion and lineage-specific genetic innovations in the forest pathogenic fungi Armillaria.</title>
        <authorList>
            <person name="Sipos G."/>
            <person name="Prasanna A.N."/>
            <person name="Walter M.C."/>
            <person name="O'Connor E."/>
            <person name="Balint B."/>
            <person name="Krizsan K."/>
            <person name="Kiss B."/>
            <person name="Hess J."/>
            <person name="Varga T."/>
            <person name="Slot J."/>
            <person name="Riley R."/>
            <person name="Boka B."/>
            <person name="Rigling D."/>
            <person name="Barry K."/>
            <person name="Lee J."/>
            <person name="Mihaltcheva S."/>
            <person name="LaButti K."/>
            <person name="Lipzen A."/>
            <person name="Waldron R."/>
            <person name="Moloney N.M."/>
            <person name="Sperisen C."/>
            <person name="Kredics L."/>
            <person name="Vagvoelgyi C."/>
            <person name="Patrignani A."/>
            <person name="Fitzpatrick D."/>
            <person name="Nagy I."/>
            <person name="Doyle S."/>
            <person name="Anderson J.B."/>
            <person name="Grigoriev I.V."/>
            <person name="Gueldener U."/>
            <person name="Muensterkoetter M."/>
            <person name="Nagy L.G."/>
        </authorList>
    </citation>
    <scope>NUCLEOTIDE SEQUENCE [LARGE SCALE GENOMIC DNA]</scope>
    <source>
        <strain evidence="3">C18/9</strain>
    </source>
</reference>
<feature type="region of interest" description="Disordered" evidence="1">
    <location>
        <begin position="234"/>
        <end position="253"/>
    </location>
</feature>
<keyword evidence="3" id="KW-1185">Reference proteome</keyword>
<feature type="region of interest" description="Disordered" evidence="1">
    <location>
        <begin position="404"/>
        <end position="424"/>
    </location>
</feature>